<gene>
    <name evidence="11" type="ORF">METZ01_LOCUS50431</name>
</gene>
<keyword evidence="5" id="KW-0460">Magnesium</keyword>
<dbReference type="FunFam" id="3.40.120.10:FF:000001">
    <property type="entry name" value="Phosphoglucosamine mutase"/>
    <property type="match status" value="1"/>
</dbReference>
<dbReference type="NCBIfam" id="TIGR01455">
    <property type="entry name" value="glmM"/>
    <property type="match status" value="1"/>
</dbReference>
<dbReference type="InterPro" id="IPR016055">
    <property type="entry name" value="A-D-PHexomutase_a/b/a-I/II/III"/>
</dbReference>
<dbReference type="HAMAP" id="MF_01554_B">
    <property type="entry name" value="GlmM_B"/>
    <property type="match status" value="1"/>
</dbReference>
<dbReference type="GO" id="GO:0004615">
    <property type="term" value="F:phosphomannomutase activity"/>
    <property type="evidence" value="ECO:0007669"/>
    <property type="project" value="TreeGrafter"/>
</dbReference>
<comment type="similarity">
    <text evidence="2">Belongs to the phosphohexose mutase family.</text>
</comment>
<feature type="domain" description="Alpha-D-phosphohexomutase alpha/beta/alpha" evidence="8">
    <location>
        <begin position="4"/>
        <end position="137"/>
    </location>
</feature>
<dbReference type="Pfam" id="PF02878">
    <property type="entry name" value="PGM_PMM_I"/>
    <property type="match status" value="1"/>
</dbReference>
<dbReference type="CDD" id="cd05802">
    <property type="entry name" value="GlmM"/>
    <property type="match status" value="1"/>
</dbReference>
<dbReference type="InterPro" id="IPR050060">
    <property type="entry name" value="Phosphoglucosamine_mutase"/>
</dbReference>
<dbReference type="InterPro" id="IPR005843">
    <property type="entry name" value="A-D-PHexomutase_C"/>
</dbReference>
<evidence type="ECO:0000256" key="6">
    <source>
        <dbReference type="ARBA" id="ARBA00023235"/>
    </source>
</evidence>
<dbReference type="PANTHER" id="PTHR42946">
    <property type="entry name" value="PHOSPHOHEXOSE MUTASE"/>
    <property type="match status" value="1"/>
</dbReference>
<dbReference type="InterPro" id="IPR036900">
    <property type="entry name" value="A-D-PHexomutase_C_sf"/>
</dbReference>
<dbReference type="SUPFAM" id="SSF55957">
    <property type="entry name" value="Phosphoglucomutase, C-terminal domain"/>
    <property type="match status" value="1"/>
</dbReference>
<dbReference type="GO" id="GO:0000287">
    <property type="term" value="F:magnesium ion binding"/>
    <property type="evidence" value="ECO:0007669"/>
    <property type="project" value="InterPro"/>
</dbReference>
<evidence type="ECO:0000256" key="2">
    <source>
        <dbReference type="ARBA" id="ARBA00010231"/>
    </source>
</evidence>
<dbReference type="InterPro" id="IPR005844">
    <property type="entry name" value="A-D-PHexomutase_a/b/a-I"/>
</dbReference>
<dbReference type="FunFam" id="3.40.120.10:FF:000003">
    <property type="entry name" value="Phosphoglucosamine mutase"/>
    <property type="match status" value="1"/>
</dbReference>
<comment type="cofactor">
    <cofactor evidence="1">
        <name>Mg(2+)</name>
        <dbReference type="ChEBI" id="CHEBI:18420"/>
    </cofactor>
</comment>
<protein>
    <recommendedName>
        <fullName evidence="12">Phosphoglucosamine mutase</fullName>
    </recommendedName>
</protein>
<organism evidence="11">
    <name type="scientific">marine metagenome</name>
    <dbReference type="NCBI Taxonomy" id="408172"/>
    <lineage>
        <taxon>unclassified sequences</taxon>
        <taxon>metagenomes</taxon>
        <taxon>ecological metagenomes</taxon>
    </lineage>
</organism>
<dbReference type="NCBIfam" id="NF008139">
    <property type="entry name" value="PRK10887.1"/>
    <property type="match status" value="1"/>
</dbReference>
<dbReference type="GO" id="GO:0005829">
    <property type="term" value="C:cytosol"/>
    <property type="evidence" value="ECO:0007669"/>
    <property type="project" value="TreeGrafter"/>
</dbReference>
<dbReference type="GO" id="GO:0009252">
    <property type="term" value="P:peptidoglycan biosynthetic process"/>
    <property type="evidence" value="ECO:0007669"/>
    <property type="project" value="TreeGrafter"/>
</dbReference>
<dbReference type="InterPro" id="IPR005845">
    <property type="entry name" value="A-D-PHexomutase_a/b/a-II"/>
</dbReference>
<name>A0A381S5R5_9ZZZZ</name>
<dbReference type="SUPFAM" id="SSF53738">
    <property type="entry name" value="Phosphoglucomutase, first 3 domains"/>
    <property type="match status" value="3"/>
</dbReference>
<keyword evidence="6" id="KW-0413">Isomerase</keyword>
<sequence length="451" mass="49556">MVKKFFGTDGIRGTVNSETLNSEIALKLGLAAGKVFTRGNHKHRVVIGKDTRVSGYMLESALESGFTSSGMDVFLCGPIPTPAVAFLTQALRADLGVMITASHNTFEDNGFKLFGPDGYKLSDNKQSEIEDLMNSIEIKDLPKAGNIGIAKRVDDAISRYLEFSKATFPNTMRLDHLKIVIDCANGAAYKVAPKVFWELGADIIVIGDQPNGRNINLNCGTTNTETIREKVVNEKADLGISFDGDADRLVIIDENGHEVNGDHLLAMIAKNLKDKNMLQSNTIVGTIMSNKGLEEYLSEIGINLIRSKVGDRHVVEEMRKQGVTLGGEPSGHIIINNFCTTGDAIIASLQVLASICEEKKSISELTNLFPLYHQAHNNIQCNSSDSLDDSLINKLIEEKKDKLGKKGRIIIRKSGTEPIVRVMIESEDSDLNLDILEEISFKIKEHFSNYN</sequence>
<dbReference type="InterPro" id="IPR005841">
    <property type="entry name" value="Alpha-D-phosphohexomutase_SF"/>
</dbReference>
<dbReference type="InterPro" id="IPR006352">
    <property type="entry name" value="GlmM_bact"/>
</dbReference>
<dbReference type="Pfam" id="PF00408">
    <property type="entry name" value="PGM_PMM_IV"/>
    <property type="match status" value="1"/>
</dbReference>
<proteinExistence type="inferred from homology"/>
<evidence type="ECO:0008006" key="12">
    <source>
        <dbReference type="Google" id="ProtNLM"/>
    </source>
</evidence>
<feature type="domain" description="Alpha-D-phosphohexomutase alpha/beta/alpha" evidence="9">
    <location>
        <begin position="159"/>
        <end position="256"/>
    </location>
</feature>
<reference evidence="11" key="1">
    <citation type="submission" date="2018-05" db="EMBL/GenBank/DDBJ databases">
        <authorList>
            <person name="Lanie J.A."/>
            <person name="Ng W.-L."/>
            <person name="Kazmierczak K.M."/>
            <person name="Andrzejewski T.M."/>
            <person name="Davidsen T.M."/>
            <person name="Wayne K.J."/>
            <person name="Tettelin H."/>
            <person name="Glass J.I."/>
            <person name="Rusch D."/>
            <person name="Podicherti R."/>
            <person name="Tsui H.-C.T."/>
            <person name="Winkler M.E."/>
        </authorList>
    </citation>
    <scope>NUCLEOTIDE SEQUENCE</scope>
</reference>
<evidence type="ECO:0000256" key="1">
    <source>
        <dbReference type="ARBA" id="ARBA00001946"/>
    </source>
</evidence>
<keyword evidence="4" id="KW-0479">Metal-binding</keyword>
<dbReference type="GO" id="GO:0005975">
    <property type="term" value="P:carbohydrate metabolic process"/>
    <property type="evidence" value="ECO:0007669"/>
    <property type="project" value="InterPro"/>
</dbReference>
<evidence type="ECO:0000259" key="8">
    <source>
        <dbReference type="Pfam" id="PF02878"/>
    </source>
</evidence>
<accession>A0A381S5R5</accession>
<dbReference type="GO" id="GO:0006048">
    <property type="term" value="P:UDP-N-acetylglucosamine biosynthetic process"/>
    <property type="evidence" value="ECO:0007669"/>
    <property type="project" value="TreeGrafter"/>
</dbReference>
<evidence type="ECO:0000259" key="10">
    <source>
        <dbReference type="Pfam" id="PF02880"/>
    </source>
</evidence>
<dbReference type="Pfam" id="PF02879">
    <property type="entry name" value="PGM_PMM_II"/>
    <property type="match status" value="1"/>
</dbReference>
<feature type="domain" description="Alpha-D-phosphohexomutase alpha/beta/alpha" evidence="10">
    <location>
        <begin position="260"/>
        <end position="370"/>
    </location>
</feature>
<evidence type="ECO:0000256" key="3">
    <source>
        <dbReference type="ARBA" id="ARBA00022553"/>
    </source>
</evidence>
<dbReference type="AlphaFoldDB" id="A0A381S5R5"/>
<keyword evidence="3" id="KW-0597">Phosphoprotein</keyword>
<dbReference type="Gene3D" id="3.40.120.10">
    <property type="entry name" value="Alpha-D-Glucose-1,6-Bisphosphate, subunit A, domain 3"/>
    <property type="match status" value="3"/>
</dbReference>
<evidence type="ECO:0000313" key="11">
    <source>
        <dbReference type="EMBL" id="SUZ97577.1"/>
    </source>
</evidence>
<dbReference type="GO" id="GO:0008966">
    <property type="term" value="F:phosphoglucosamine mutase activity"/>
    <property type="evidence" value="ECO:0007669"/>
    <property type="project" value="InterPro"/>
</dbReference>
<evidence type="ECO:0000259" key="7">
    <source>
        <dbReference type="Pfam" id="PF00408"/>
    </source>
</evidence>
<dbReference type="EMBL" id="UINC01002522">
    <property type="protein sequence ID" value="SUZ97577.1"/>
    <property type="molecule type" value="Genomic_DNA"/>
</dbReference>
<dbReference type="Gene3D" id="3.30.310.50">
    <property type="entry name" value="Alpha-D-phosphohexomutase, C-terminal domain"/>
    <property type="match status" value="1"/>
</dbReference>
<evidence type="ECO:0000256" key="5">
    <source>
        <dbReference type="ARBA" id="ARBA00022842"/>
    </source>
</evidence>
<evidence type="ECO:0000259" key="9">
    <source>
        <dbReference type="Pfam" id="PF02879"/>
    </source>
</evidence>
<dbReference type="Pfam" id="PF02880">
    <property type="entry name" value="PGM_PMM_III"/>
    <property type="match status" value="1"/>
</dbReference>
<feature type="domain" description="Alpha-D-phosphohexomutase C-terminal" evidence="7">
    <location>
        <begin position="393"/>
        <end position="439"/>
    </location>
</feature>
<dbReference type="InterPro" id="IPR005846">
    <property type="entry name" value="A-D-PHexomutase_a/b/a-III"/>
</dbReference>
<dbReference type="PANTHER" id="PTHR42946:SF1">
    <property type="entry name" value="PHOSPHOGLUCOMUTASE (ALPHA-D-GLUCOSE-1,6-BISPHOSPHATE-DEPENDENT)"/>
    <property type="match status" value="1"/>
</dbReference>
<dbReference type="PRINTS" id="PR00509">
    <property type="entry name" value="PGMPMM"/>
</dbReference>
<evidence type="ECO:0000256" key="4">
    <source>
        <dbReference type="ARBA" id="ARBA00022723"/>
    </source>
</evidence>